<evidence type="ECO:0000313" key="3">
    <source>
        <dbReference type="Proteomes" id="UP001595783"/>
    </source>
</evidence>
<dbReference type="NCBIfam" id="NF008528">
    <property type="entry name" value="PRK11463.1-2"/>
    <property type="match status" value="1"/>
</dbReference>
<dbReference type="EMBL" id="JBHRZO010000004">
    <property type="protein sequence ID" value="MFC3847123.1"/>
    <property type="molecule type" value="Genomic_DNA"/>
</dbReference>
<proteinExistence type="predicted"/>
<evidence type="ECO:0000256" key="1">
    <source>
        <dbReference type="SAM" id="Phobius"/>
    </source>
</evidence>
<keyword evidence="1" id="KW-1133">Transmembrane helix</keyword>
<dbReference type="Pfam" id="PF04186">
    <property type="entry name" value="FxsA"/>
    <property type="match status" value="1"/>
</dbReference>
<dbReference type="InterPro" id="IPR007313">
    <property type="entry name" value="FxsA"/>
</dbReference>
<keyword evidence="3" id="KW-1185">Reference proteome</keyword>
<keyword evidence="1" id="KW-0812">Transmembrane</keyword>
<protein>
    <submittedName>
        <fullName evidence="2">FxsA family protein</fullName>
    </submittedName>
</protein>
<accession>A0ABV7ZH12</accession>
<organism evidence="2 3">
    <name type="scientific">Helicobacter baculiformis</name>
    <dbReference type="NCBI Taxonomy" id="427351"/>
    <lineage>
        <taxon>Bacteria</taxon>
        <taxon>Pseudomonadati</taxon>
        <taxon>Campylobacterota</taxon>
        <taxon>Epsilonproteobacteria</taxon>
        <taxon>Campylobacterales</taxon>
        <taxon>Helicobacteraceae</taxon>
        <taxon>Helicobacter</taxon>
    </lineage>
</organism>
<gene>
    <name evidence="2" type="ORF">ACFOPX_01050</name>
</gene>
<name>A0ABV7ZH12_9HELI</name>
<reference evidence="3" key="1">
    <citation type="journal article" date="2019" name="Int. J. Syst. Evol. Microbiol.">
        <title>The Global Catalogue of Microorganisms (GCM) 10K type strain sequencing project: providing services to taxonomists for standard genome sequencing and annotation.</title>
        <authorList>
            <consortium name="The Broad Institute Genomics Platform"/>
            <consortium name="The Broad Institute Genome Sequencing Center for Infectious Disease"/>
            <person name="Wu L."/>
            <person name="Ma J."/>
        </authorList>
    </citation>
    <scope>NUCLEOTIDE SEQUENCE [LARGE SCALE GENOMIC DNA]</scope>
    <source>
        <strain evidence="3">CCUG 53816</strain>
    </source>
</reference>
<dbReference type="Proteomes" id="UP001595783">
    <property type="component" value="Unassembled WGS sequence"/>
</dbReference>
<evidence type="ECO:0000313" key="2">
    <source>
        <dbReference type="EMBL" id="MFC3847123.1"/>
    </source>
</evidence>
<keyword evidence="1" id="KW-0472">Membrane</keyword>
<sequence length="121" mass="13234">MPFLLVLGVFYLVVEVVLIINVVQDFGLFAFILEVVLSAFVGGAALFKGSLKALDFSTRDPLKLMEGMFLRTLGGLLLILPGVLCDVFGLLALLVAWLRNPPQEDNGIIDVEVLDKDKDAR</sequence>
<comment type="caution">
    <text evidence="2">The sequence shown here is derived from an EMBL/GenBank/DDBJ whole genome shotgun (WGS) entry which is preliminary data.</text>
</comment>
<feature type="transmembrane region" description="Helical" evidence="1">
    <location>
        <begin position="68"/>
        <end position="98"/>
    </location>
</feature>
<dbReference type="RefSeq" id="WP_104751887.1">
    <property type="nucleotide sequence ID" value="NZ_FZMF01000011.1"/>
</dbReference>
<feature type="transmembrane region" description="Helical" evidence="1">
    <location>
        <begin position="28"/>
        <end position="47"/>
    </location>
</feature>